<dbReference type="GO" id="GO:0008652">
    <property type="term" value="P:amino acid biosynthetic process"/>
    <property type="evidence" value="ECO:0007669"/>
    <property type="project" value="UniProtKB-KW"/>
</dbReference>
<name>A0A934MHI4_9HYPH</name>
<feature type="binding site" evidence="4">
    <location>
        <position position="130"/>
    </location>
    <ligand>
        <name>shikimate</name>
        <dbReference type="ChEBI" id="CHEBI:36208"/>
    </ligand>
</feature>
<evidence type="ECO:0000259" key="6">
    <source>
        <dbReference type="Pfam" id="PF18317"/>
    </source>
</evidence>
<dbReference type="EC" id="1.1.1.25" evidence="4"/>
<feature type="domain" description="SDH C-terminal" evidence="6">
    <location>
        <begin position="269"/>
        <end position="294"/>
    </location>
</feature>
<evidence type="ECO:0000256" key="4">
    <source>
        <dbReference type="HAMAP-Rule" id="MF_00222"/>
    </source>
</evidence>
<dbReference type="GO" id="GO:0005829">
    <property type="term" value="C:cytosol"/>
    <property type="evidence" value="ECO:0007669"/>
    <property type="project" value="TreeGrafter"/>
</dbReference>
<dbReference type="InterPro" id="IPR041121">
    <property type="entry name" value="SDH_C"/>
</dbReference>
<dbReference type="Pfam" id="PF18317">
    <property type="entry name" value="SDH_C"/>
    <property type="match status" value="1"/>
</dbReference>
<feature type="binding site" evidence="4">
    <location>
        <position position="246"/>
    </location>
    <ligand>
        <name>NADP(+)</name>
        <dbReference type="ChEBI" id="CHEBI:58349"/>
    </ligand>
</feature>
<dbReference type="Gene3D" id="3.40.50.10860">
    <property type="entry name" value="Leucine Dehydrogenase, chain A, domain 1"/>
    <property type="match status" value="1"/>
</dbReference>
<comment type="catalytic activity">
    <reaction evidence="4">
        <text>shikimate + NADP(+) = 3-dehydroshikimate + NADPH + H(+)</text>
        <dbReference type="Rhea" id="RHEA:17737"/>
        <dbReference type="ChEBI" id="CHEBI:15378"/>
        <dbReference type="ChEBI" id="CHEBI:16630"/>
        <dbReference type="ChEBI" id="CHEBI:36208"/>
        <dbReference type="ChEBI" id="CHEBI:57783"/>
        <dbReference type="ChEBI" id="CHEBI:58349"/>
        <dbReference type="EC" id="1.1.1.25"/>
    </reaction>
</comment>
<keyword evidence="3 4" id="KW-0057">Aromatic amino acid biosynthesis</keyword>
<dbReference type="PANTHER" id="PTHR21089">
    <property type="entry name" value="SHIKIMATE DEHYDROGENASE"/>
    <property type="match status" value="1"/>
</dbReference>
<dbReference type="GO" id="GO:0004764">
    <property type="term" value="F:shikimate 3-dehydrogenase (NADP+) activity"/>
    <property type="evidence" value="ECO:0007669"/>
    <property type="project" value="UniProtKB-UniRule"/>
</dbReference>
<gene>
    <name evidence="4" type="primary">aroE</name>
    <name evidence="7" type="ORF">JCR33_14835</name>
</gene>
<proteinExistence type="inferred from homology"/>
<feature type="binding site" evidence="4">
    <location>
        <begin position="154"/>
        <end position="158"/>
    </location>
    <ligand>
        <name>NADP(+)</name>
        <dbReference type="ChEBI" id="CHEBI:58349"/>
    </ligand>
</feature>
<dbReference type="Gene3D" id="3.40.50.720">
    <property type="entry name" value="NAD(P)-binding Rossmann-like Domain"/>
    <property type="match status" value="1"/>
</dbReference>
<keyword evidence="2 4" id="KW-0560">Oxidoreductase</keyword>
<dbReference type="SUPFAM" id="SSF51735">
    <property type="entry name" value="NAD(P)-binding Rossmann-fold domains"/>
    <property type="match status" value="1"/>
</dbReference>
<dbReference type="InterPro" id="IPR013708">
    <property type="entry name" value="Shikimate_DH-bd_N"/>
</dbReference>
<feature type="binding site" evidence="4">
    <location>
        <begin position="38"/>
        <end position="40"/>
    </location>
    <ligand>
        <name>shikimate</name>
        <dbReference type="ChEBI" id="CHEBI:36208"/>
    </ligand>
</feature>
<feature type="binding site" evidence="4">
    <location>
        <position position="276"/>
    </location>
    <ligand>
        <name>shikimate</name>
        <dbReference type="ChEBI" id="CHEBI:36208"/>
    </ligand>
</feature>
<dbReference type="Proteomes" id="UP000609531">
    <property type="component" value="Unassembled WGS sequence"/>
</dbReference>
<dbReference type="CDD" id="cd01065">
    <property type="entry name" value="NAD_bind_Shikimate_DH"/>
    <property type="match status" value="1"/>
</dbReference>
<dbReference type="RefSeq" id="WP_198882868.1">
    <property type="nucleotide sequence ID" value="NZ_JAEKJA010000011.1"/>
</dbReference>
<evidence type="ECO:0000256" key="2">
    <source>
        <dbReference type="ARBA" id="ARBA00023002"/>
    </source>
</evidence>
<dbReference type="HAMAP" id="MF_00222">
    <property type="entry name" value="Shikimate_DH_AroE"/>
    <property type="match status" value="1"/>
</dbReference>
<comment type="similarity">
    <text evidence="4">Belongs to the shikimate dehydrogenase family.</text>
</comment>
<comment type="caution">
    <text evidence="7">The sequence shown here is derived from an EMBL/GenBank/DDBJ whole genome shotgun (WGS) entry which is preliminary data.</text>
</comment>
<organism evidence="7 8">
    <name type="scientific">Acuticoccus mangrovi</name>
    <dbReference type="NCBI Taxonomy" id="2796142"/>
    <lineage>
        <taxon>Bacteria</taxon>
        <taxon>Pseudomonadati</taxon>
        <taxon>Pseudomonadota</taxon>
        <taxon>Alphaproteobacteria</taxon>
        <taxon>Hyphomicrobiales</taxon>
        <taxon>Amorphaceae</taxon>
        <taxon>Acuticoccus</taxon>
    </lineage>
</organism>
<dbReference type="GO" id="GO:0009423">
    <property type="term" value="P:chorismate biosynthetic process"/>
    <property type="evidence" value="ECO:0007669"/>
    <property type="project" value="UniProtKB-UniRule"/>
</dbReference>
<feature type="binding site" evidence="4">
    <location>
        <position position="269"/>
    </location>
    <ligand>
        <name>NADP(+)</name>
        <dbReference type="ChEBI" id="CHEBI:58349"/>
    </ligand>
</feature>
<dbReference type="EMBL" id="JAEKJA010000011">
    <property type="protein sequence ID" value="MBJ3776980.1"/>
    <property type="molecule type" value="Genomic_DNA"/>
</dbReference>
<dbReference type="AlphaFoldDB" id="A0A934MHI4"/>
<comment type="subunit">
    <text evidence="4">Homodimer.</text>
</comment>
<evidence type="ECO:0000259" key="5">
    <source>
        <dbReference type="Pfam" id="PF08501"/>
    </source>
</evidence>
<evidence type="ECO:0000313" key="8">
    <source>
        <dbReference type="Proteomes" id="UP000609531"/>
    </source>
</evidence>
<accession>A0A934MHI4</accession>
<dbReference type="InterPro" id="IPR022893">
    <property type="entry name" value="Shikimate_DH_fam"/>
</dbReference>
<comment type="caution">
    <text evidence="4">Lacks conserved residue(s) required for the propagation of feature annotation.</text>
</comment>
<dbReference type="NCBIfam" id="NF009201">
    <property type="entry name" value="PRK12549.1"/>
    <property type="match status" value="1"/>
</dbReference>
<sequence length="305" mass="31518">MAGALDDEEAAGRAPAAGSGCRQRSVLVGLLGRGIQRSRTPHMHEAEGRRHGLAYVYKLLDTDRMGETPPDIGSLVAFARHFGFQGLNVTYPFKQAIMAHLDRLSADAQAVGAVNTVVFADGRAIGHNTDRSGFAASFRRDIAGRPHRNVLQLGAGGAGAAVASALLGSGVETLRLHDVDAGRAIDLAGRLAATSGAGRVSVAESVAAAAAEADGLVNATPVGMAASPGIAIAPELIRADMWVADIVYLPLETELLRCARAKGCLTLAGRGMAIHQAAFAFELFTGIVADIDAMGRDFDALNDGA</sequence>
<dbReference type="GO" id="GO:0050661">
    <property type="term" value="F:NADP binding"/>
    <property type="evidence" value="ECO:0007669"/>
    <property type="project" value="TreeGrafter"/>
</dbReference>
<comment type="function">
    <text evidence="4">Involved in the biosynthesis of the chorismate, which leads to the biosynthesis of aromatic amino acids. Catalyzes the reversible NADPH linked reduction of 3-dehydroshikimate (DHSA) to yield shikimate (SA).</text>
</comment>
<dbReference type="InterPro" id="IPR036291">
    <property type="entry name" value="NAD(P)-bd_dom_sf"/>
</dbReference>
<feature type="binding site" evidence="4">
    <location>
        <position position="248"/>
    </location>
    <ligand>
        <name>shikimate</name>
        <dbReference type="ChEBI" id="CHEBI:36208"/>
    </ligand>
</feature>
<protein>
    <recommendedName>
        <fullName evidence="4">Shikimate dehydrogenase (NADP(+))</fullName>
        <shortName evidence="4">SDH</shortName>
        <ecNumber evidence="4">1.1.1.25</ecNumber>
    </recommendedName>
</protein>
<dbReference type="PANTHER" id="PTHR21089:SF1">
    <property type="entry name" value="BIFUNCTIONAL 3-DEHYDROQUINATE DEHYDRATASE_SHIKIMATE DEHYDROGENASE, CHLOROPLASTIC"/>
    <property type="match status" value="1"/>
</dbReference>
<dbReference type="InterPro" id="IPR046346">
    <property type="entry name" value="Aminoacid_DH-like_N_sf"/>
</dbReference>
<evidence type="ECO:0000313" key="7">
    <source>
        <dbReference type="EMBL" id="MBJ3776980.1"/>
    </source>
</evidence>
<keyword evidence="8" id="KW-1185">Reference proteome</keyword>
<feature type="active site" description="Proton acceptor" evidence="4">
    <location>
        <position position="94"/>
    </location>
</feature>
<dbReference type="Pfam" id="PF08501">
    <property type="entry name" value="Shikimate_dh_N"/>
    <property type="match status" value="1"/>
</dbReference>
<dbReference type="GO" id="GO:0019632">
    <property type="term" value="P:shikimate metabolic process"/>
    <property type="evidence" value="ECO:0007669"/>
    <property type="project" value="TreeGrafter"/>
</dbReference>
<keyword evidence="4" id="KW-0028">Amino-acid biosynthesis</keyword>
<feature type="binding site" evidence="4">
    <location>
        <position position="115"/>
    </location>
    <ligand>
        <name>shikimate</name>
        <dbReference type="ChEBI" id="CHEBI:36208"/>
    </ligand>
</feature>
<dbReference type="GO" id="GO:0009073">
    <property type="term" value="P:aromatic amino acid family biosynthetic process"/>
    <property type="evidence" value="ECO:0007669"/>
    <property type="project" value="UniProtKB-KW"/>
</dbReference>
<feature type="domain" description="Shikimate dehydrogenase substrate binding N-terminal" evidence="5">
    <location>
        <begin position="30"/>
        <end position="117"/>
    </location>
</feature>
<keyword evidence="4" id="KW-0521">NADP</keyword>
<evidence type="ECO:0000256" key="3">
    <source>
        <dbReference type="ARBA" id="ARBA00023141"/>
    </source>
</evidence>
<dbReference type="NCBIfam" id="NF001319">
    <property type="entry name" value="PRK00258.3-3"/>
    <property type="match status" value="1"/>
</dbReference>
<feature type="binding site" evidence="4">
    <location>
        <position position="90"/>
    </location>
    <ligand>
        <name>shikimate</name>
        <dbReference type="ChEBI" id="CHEBI:36208"/>
    </ligand>
</feature>
<evidence type="ECO:0000256" key="1">
    <source>
        <dbReference type="ARBA" id="ARBA00004871"/>
    </source>
</evidence>
<comment type="pathway">
    <text evidence="1 4">Metabolic intermediate biosynthesis; chorismate biosynthesis; chorismate from D-erythrose 4-phosphate and phosphoenolpyruvate: step 4/7.</text>
</comment>
<reference evidence="7" key="1">
    <citation type="submission" date="2020-12" db="EMBL/GenBank/DDBJ databases">
        <title>Bacterial taxonomy.</title>
        <authorList>
            <person name="Pan X."/>
        </authorList>
    </citation>
    <scope>NUCLEOTIDE SEQUENCE</scope>
    <source>
        <strain evidence="7">B2012</strain>
    </source>
</reference>
<dbReference type="SUPFAM" id="SSF53223">
    <property type="entry name" value="Aminoacid dehydrogenase-like, N-terminal domain"/>
    <property type="match status" value="1"/>
</dbReference>